<evidence type="ECO:0000313" key="10">
    <source>
        <dbReference type="EMBL" id="PEJ31714.1"/>
    </source>
</evidence>
<evidence type="ECO:0000256" key="1">
    <source>
        <dbReference type="ARBA" id="ARBA00004651"/>
    </source>
</evidence>
<dbReference type="EMBL" id="CP030926">
    <property type="protein sequence ID" value="AXN39773.1"/>
    <property type="molecule type" value="Genomic_DNA"/>
</dbReference>
<proteinExistence type="inferred from homology"/>
<feature type="transmembrane region" description="Helical" evidence="8">
    <location>
        <begin position="30"/>
        <end position="54"/>
    </location>
</feature>
<evidence type="ECO:0000313" key="11">
    <source>
        <dbReference type="Proteomes" id="UP000220106"/>
    </source>
</evidence>
<keyword evidence="3" id="KW-1003">Cell membrane</keyword>
<dbReference type="FunFam" id="1.10.3730.20:FF:000001">
    <property type="entry name" value="Quaternary ammonium compound resistance transporter SugE"/>
    <property type="match status" value="1"/>
</dbReference>
<evidence type="ECO:0000256" key="3">
    <source>
        <dbReference type="ARBA" id="ARBA00022475"/>
    </source>
</evidence>
<dbReference type="PANTHER" id="PTHR30561:SF1">
    <property type="entry name" value="MULTIDRUG TRANSPORTER EMRE"/>
    <property type="match status" value="1"/>
</dbReference>
<protein>
    <submittedName>
        <fullName evidence="10">QacE family quaternary ammonium compound efflux SMR transporter</fullName>
    </submittedName>
</protein>
<keyword evidence="12" id="KW-1185">Reference proteome</keyword>
<evidence type="ECO:0000256" key="4">
    <source>
        <dbReference type="ARBA" id="ARBA00022692"/>
    </source>
</evidence>
<evidence type="ECO:0000313" key="12">
    <source>
        <dbReference type="Proteomes" id="UP000260457"/>
    </source>
</evidence>
<dbReference type="InterPro" id="IPR045324">
    <property type="entry name" value="Small_multidrug_res"/>
</dbReference>
<comment type="subcellular location">
    <subcellularLocation>
        <location evidence="1 7">Cell membrane</location>
        <topology evidence="1 7">Multi-pass membrane protein</topology>
    </subcellularLocation>
</comment>
<organism evidence="10 11">
    <name type="scientific">Peribacillus butanolivorans</name>
    <dbReference type="NCBI Taxonomy" id="421767"/>
    <lineage>
        <taxon>Bacteria</taxon>
        <taxon>Bacillati</taxon>
        <taxon>Bacillota</taxon>
        <taxon>Bacilli</taxon>
        <taxon>Bacillales</taxon>
        <taxon>Bacillaceae</taxon>
        <taxon>Peribacillus</taxon>
    </lineage>
</organism>
<comment type="similarity">
    <text evidence="7">Belongs to the drug/metabolite transporter (DMT) superfamily. Small multidrug resistance (SMR) (TC 2.A.7.1) family.</text>
</comment>
<gene>
    <name evidence="10" type="ORF">CN689_16115</name>
    <name evidence="9" type="ORF">DTO10_16340</name>
</gene>
<evidence type="ECO:0000256" key="5">
    <source>
        <dbReference type="ARBA" id="ARBA00022989"/>
    </source>
</evidence>
<dbReference type="AlphaFoldDB" id="A0AAX0S243"/>
<dbReference type="InterPro" id="IPR037185">
    <property type="entry name" value="EmrE-like"/>
</dbReference>
<keyword evidence="2" id="KW-0813">Transport</keyword>
<evidence type="ECO:0000256" key="8">
    <source>
        <dbReference type="SAM" id="Phobius"/>
    </source>
</evidence>
<dbReference type="Gene3D" id="1.10.3730.20">
    <property type="match status" value="1"/>
</dbReference>
<dbReference type="EMBL" id="NUEQ01000027">
    <property type="protein sequence ID" value="PEJ31714.1"/>
    <property type="molecule type" value="Genomic_DNA"/>
</dbReference>
<dbReference type="Proteomes" id="UP000220106">
    <property type="component" value="Unassembled WGS sequence"/>
</dbReference>
<dbReference type="Pfam" id="PF00893">
    <property type="entry name" value="Multi_Drug_Res"/>
    <property type="match status" value="1"/>
</dbReference>
<feature type="transmembrane region" description="Helical" evidence="8">
    <location>
        <begin position="60"/>
        <end position="79"/>
    </location>
</feature>
<evidence type="ECO:0000313" key="9">
    <source>
        <dbReference type="EMBL" id="AXN39773.1"/>
    </source>
</evidence>
<feature type="transmembrane region" description="Helical" evidence="8">
    <location>
        <begin position="6"/>
        <end position="23"/>
    </location>
</feature>
<evidence type="ECO:0000256" key="6">
    <source>
        <dbReference type="ARBA" id="ARBA00023136"/>
    </source>
</evidence>
<feature type="transmembrane region" description="Helical" evidence="8">
    <location>
        <begin position="88"/>
        <end position="108"/>
    </location>
</feature>
<keyword evidence="5 8" id="KW-1133">Transmembrane helix</keyword>
<dbReference type="RefSeq" id="WP_098176610.1">
    <property type="nucleotide sequence ID" value="NZ_CP030926.1"/>
</dbReference>
<evidence type="ECO:0000256" key="7">
    <source>
        <dbReference type="RuleBase" id="RU003942"/>
    </source>
</evidence>
<accession>A0AAX0S243</accession>
<keyword evidence="6 8" id="KW-0472">Membrane</keyword>
<dbReference type="SUPFAM" id="SSF103481">
    <property type="entry name" value="Multidrug resistance efflux transporter EmrE"/>
    <property type="match status" value="1"/>
</dbReference>
<reference evidence="10 11" key="1">
    <citation type="submission" date="2017-09" db="EMBL/GenBank/DDBJ databases">
        <title>Large-scale bioinformatics analysis of Bacillus genomes uncovers conserved roles of natural products in bacterial physiology.</title>
        <authorList>
            <consortium name="Agbiome Team Llc"/>
            <person name="Bleich R.M."/>
            <person name="Kirk G.J."/>
            <person name="Santa Maria K.C."/>
            <person name="Allen S.E."/>
            <person name="Farag S."/>
            <person name="Shank E.A."/>
            <person name="Bowers A."/>
        </authorList>
    </citation>
    <scope>NUCLEOTIDE SEQUENCE [LARGE SCALE GENOMIC DNA]</scope>
    <source>
        <strain evidence="10 11">AFS003229</strain>
    </source>
</reference>
<keyword evidence="4 7" id="KW-0812">Transmembrane</keyword>
<evidence type="ECO:0000256" key="2">
    <source>
        <dbReference type="ARBA" id="ARBA00022448"/>
    </source>
</evidence>
<dbReference type="InterPro" id="IPR000390">
    <property type="entry name" value="Small_drug/metabolite_transptr"/>
</dbReference>
<dbReference type="GO" id="GO:0005886">
    <property type="term" value="C:plasma membrane"/>
    <property type="evidence" value="ECO:0007669"/>
    <property type="project" value="UniProtKB-SubCell"/>
</dbReference>
<dbReference type="KEGG" id="pbut:DTO10_16340"/>
<name>A0AAX0S243_9BACI</name>
<dbReference type="GO" id="GO:0022857">
    <property type="term" value="F:transmembrane transporter activity"/>
    <property type="evidence" value="ECO:0007669"/>
    <property type="project" value="InterPro"/>
</dbReference>
<dbReference type="PANTHER" id="PTHR30561">
    <property type="entry name" value="SMR FAMILY PROTON-DEPENDENT DRUG EFFLUX TRANSPORTER SUGE"/>
    <property type="match status" value="1"/>
</dbReference>
<dbReference type="Proteomes" id="UP000260457">
    <property type="component" value="Chromosome"/>
</dbReference>
<reference evidence="9 12" key="2">
    <citation type="submission" date="2018-07" db="EMBL/GenBank/DDBJ databases">
        <title>The molecular basis for the intramolecular migration of carboxyl group in the catabolism of para-hydroxybenzoate via gentisate.</title>
        <authorList>
            <person name="Zhao H."/>
            <person name="Xu Y."/>
            <person name="Lin S."/>
            <person name="Spain J.C."/>
            <person name="Zhou N.-Y."/>
        </authorList>
    </citation>
    <scope>NUCLEOTIDE SEQUENCE [LARGE SCALE GENOMIC DNA]</scope>
    <source>
        <strain evidence="9 12">PHB-7a</strain>
    </source>
</reference>
<sequence>MNPYVILGIAIISEVFGSSMLKVSNGFKKLFPSIGVIIGMGLAFYCLSLSLNTIPLGTAYAIWSGIGTALTALVGVIVYKERFNLKKFLGLVLIIGGVVVLKLSSGGAH</sequence>